<dbReference type="InterPro" id="IPR009056">
    <property type="entry name" value="Cyt_c-like_dom"/>
</dbReference>
<feature type="region of interest" description="Disordered" evidence="5">
    <location>
        <begin position="20"/>
        <end position="39"/>
    </location>
</feature>
<dbReference type="InterPro" id="IPR011042">
    <property type="entry name" value="6-blade_b-propeller_TolB-like"/>
</dbReference>
<keyword evidence="2 4" id="KW-0479">Metal-binding</keyword>
<evidence type="ECO:0000313" key="8">
    <source>
        <dbReference type="EMBL" id="OWK45617.1"/>
    </source>
</evidence>
<comment type="caution">
    <text evidence="8">The sequence shown here is derived from an EMBL/GenBank/DDBJ whole genome shotgun (WGS) entry which is preliminary data.</text>
</comment>
<gene>
    <name evidence="8" type="ORF">FRUB_01948</name>
</gene>
<dbReference type="InterPro" id="IPR011989">
    <property type="entry name" value="ARM-like"/>
</dbReference>
<dbReference type="SMART" id="SM00567">
    <property type="entry name" value="EZ_HEAT"/>
    <property type="match status" value="5"/>
</dbReference>
<evidence type="ECO:0000256" key="1">
    <source>
        <dbReference type="ARBA" id="ARBA00022617"/>
    </source>
</evidence>
<dbReference type="NCBIfam" id="TIGR02604">
    <property type="entry name" value="Piru_Ver_Nterm"/>
    <property type="match status" value="1"/>
</dbReference>
<dbReference type="PROSITE" id="PS51007">
    <property type="entry name" value="CYTC"/>
    <property type="match status" value="1"/>
</dbReference>
<dbReference type="SUPFAM" id="SSF48371">
    <property type="entry name" value="ARM repeat"/>
    <property type="match status" value="1"/>
</dbReference>
<feature type="chain" id="PRO_5012646418" description="Cytochrome c domain-containing protein" evidence="6">
    <location>
        <begin position="20"/>
        <end position="1225"/>
    </location>
</feature>
<keyword evidence="9" id="KW-1185">Reference proteome</keyword>
<dbReference type="SUPFAM" id="SSF46626">
    <property type="entry name" value="Cytochrome c"/>
    <property type="match status" value="1"/>
</dbReference>
<dbReference type="PANTHER" id="PTHR33546">
    <property type="entry name" value="LARGE, MULTIFUNCTIONAL SECRETED PROTEIN-RELATED"/>
    <property type="match status" value="1"/>
</dbReference>
<proteinExistence type="predicted"/>
<dbReference type="EMBL" id="NIDE01000002">
    <property type="protein sequence ID" value="OWK45617.1"/>
    <property type="molecule type" value="Genomic_DNA"/>
</dbReference>
<dbReference type="PANTHER" id="PTHR33546:SF1">
    <property type="entry name" value="LARGE, MULTIFUNCTIONAL SECRETED PROTEIN"/>
    <property type="match status" value="1"/>
</dbReference>
<dbReference type="OrthoDB" id="221891at2"/>
<feature type="compositionally biased region" description="Pro residues" evidence="5">
    <location>
        <begin position="21"/>
        <end position="39"/>
    </location>
</feature>
<dbReference type="GO" id="GO:0046872">
    <property type="term" value="F:metal ion binding"/>
    <property type="evidence" value="ECO:0007669"/>
    <property type="project" value="UniProtKB-KW"/>
</dbReference>
<dbReference type="NCBIfam" id="TIGR02603">
    <property type="entry name" value="CxxCH_TIGR02603"/>
    <property type="match status" value="1"/>
</dbReference>
<dbReference type="SUPFAM" id="SSF50952">
    <property type="entry name" value="Soluble quinoprotein glucose dehydrogenase"/>
    <property type="match status" value="1"/>
</dbReference>
<dbReference type="InterPro" id="IPR011041">
    <property type="entry name" value="Quinoprot_gluc/sorb_DH_b-prop"/>
</dbReference>
<dbReference type="GO" id="GO:0020037">
    <property type="term" value="F:heme binding"/>
    <property type="evidence" value="ECO:0007669"/>
    <property type="project" value="InterPro"/>
</dbReference>
<dbReference type="Gene3D" id="2.120.10.30">
    <property type="entry name" value="TolB, C-terminal domain"/>
    <property type="match status" value="1"/>
</dbReference>
<evidence type="ECO:0000256" key="4">
    <source>
        <dbReference type="PROSITE-ProRule" id="PRU00433"/>
    </source>
</evidence>
<dbReference type="InterPro" id="IPR013428">
    <property type="entry name" value="Membrane-bound_put_N"/>
</dbReference>
<protein>
    <recommendedName>
        <fullName evidence="7">Cytochrome c domain-containing protein</fullName>
    </recommendedName>
</protein>
<dbReference type="InterPro" id="IPR036909">
    <property type="entry name" value="Cyt_c-like_dom_sf"/>
</dbReference>
<dbReference type="InterPro" id="IPR016024">
    <property type="entry name" value="ARM-type_fold"/>
</dbReference>
<evidence type="ECO:0000259" key="7">
    <source>
        <dbReference type="PROSITE" id="PS51007"/>
    </source>
</evidence>
<dbReference type="Proteomes" id="UP000214646">
    <property type="component" value="Unassembled WGS sequence"/>
</dbReference>
<feature type="domain" description="Cytochrome c" evidence="7">
    <location>
        <begin position="925"/>
        <end position="1063"/>
    </location>
</feature>
<dbReference type="InterPro" id="IPR004155">
    <property type="entry name" value="PBS_lyase_HEAT"/>
</dbReference>
<feature type="signal peptide" evidence="6">
    <location>
        <begin position="1"/>
        <end position="19"/>
    </location>
</feature>
<dbReference type="AlphaFoldDB" id="A0A225EB47"/>
<reference evidence="9" key="1">
    <citation type="submission" date="2017-06" db="EMBL/GenBank/DDBJ databases">
        <title>Genome analysis of Fimbriiglobus ruber SP5, the first member of the order Planctomycetales with confirmed chitinolytic capability.</title>
        <authorList>
            <person name="Ravin N.V."/>
            <person name="Rakitin A.L."/>
            <person name="Ivanova A.A."/>
            <person name="Beletsky A.V."/>
            <person name="Kulichevskaya I.S."/>
            <person name="Mardanov A.V."/>
            <person name="Dedysh S.N."/>
        </authorList>
    </citation>
    <scope>NUCLEOTIDE SEQUENCE [LARGE SCALE GENOMIC DNA]</scope>
    <source>
        <strain evidence="9">SP5</strain>
    </source>
</reference>
<dbReference type="Gene3D" id="1.10.760.10">
    <property type="entry name" value="Cytochrome c-like domain"/>
    <property type="match status" value="1"/>
</dbReference>
<evidence type="ECO:0000256" key="5">
    <source>
        <dbReference type="SAM" id="MobiDB-lite"/>
    </source>
</evidence>
<keyword evidence="6" id="KW-0732">Signal</keyword>
<dbReference type="InterPro" id="IPR055557">
    <property type="entry name" value="DUF7133"/>
</dbReference>
<name>A0A225EB47_9BACT</name>
<evidence type="ECO:0000256" key="3">
    <source>
        <dbReference type="ARBA" id="ARBA00023004"/>
    </source>
</evidence>
<evidence type="ECO:0000256" key="2">
    <source>
        <dbReference type="ARBA" id="ARBA00022723"/>
    </source>
</evidence>
<evidence type="ECO:0000313" key="9">
    <source>
        <dbReference type="Proteomes" id="UP000214646"/>
    </source>
</evidence>
<dbReference type="Pfam" id="PF23500">
    <property type="entry name" value="DUF7133"/>
    <property type="match status" value="1"/>
</dbReference>
<dbReference type="RefSeq" id="WP_088253321.1">
    <property type="nucleotide sequence ID" value="NZ_NIDE01000002.1"/>
</dbReference>
<dbReference type="InterPro" id="IPR013427">
    <property type="entry name" value="Haem-bd_dom_put"/>
</dbReference>
<keyword evidence="3 4" id="KW-0408">Iron</keyword>
<dbReference type="GO" id="GO:0009055">
    <property type="term" value="F:electron transfer activity"/>
    <property type="evidence" value="ECO:0007669"/>
    <property type="project" value="InterPro"/>
</dbReference>
<dbReference type="Gene3D" id="1.25.10.10">
    <property type="entry name" value="Leucine-rich Repeat Variant"/>
    <property type="match status" value="2"/>
</dbReference>
<dbReference type="Pfam" id="PF13646">
    <property type="entry name" value="HEAT_2"/>
    <property type="match status" value="1"/>
</dbReference>
<keyword evidence="1 4" id="KW-0349">Heme</keyword>
<evidence type="ECO:0000256" key="6">
    <source>
        <dbReference type="SAM" id="SignalP"/>
    </source>
</evidence>
<sequence>MRPYLFTLIFAAAGAAASAAPPTPPPEFAGPQSPPKPAPFPVKYVDQGEFDPRLKGLRAPEGFKVDLVADTPVVVNPVGLTFGPDGTLFVLEWTVDPVTKGNWFEFKETFRYRDGTTKQVATMKKFVMDPVKKLIPGGPNGSYDRAETLIGEELPSSVMYHDGWLYTSGRGTVRRYKQSRPGGPWDIREVIAQGFCGFHHHQVSGLTIGTDGKLYITSGDDDNFVEGSDGSRATALRTGAIFRCNPDGSKMELFSLGYRNPYRDLAYDDKFNLFHADNDNEDGSKFTGCRLMHVAEDVDYGWRLRLGARCCRPDNARGAVAGELPGKLPPMLKTGRGSPAGLLIYNDTQLPEQYRGLLYYPDVFRKLVRAYKVEQAGATFAVTNEFEFLNSDDPLFRPCQMVTGPDGAIYVCDWRTDSGGAGRLSGDGVHGRIYRVWWAGTKSSPGIPLRPMDTWAKLAGPQTPLDALVTGYRSPDATTRQLAQREMVRRAKKNPDLVRGYLRRDADAEAGLPTPVRLLCVGGLQQLWTPTIRDFFLDLTRDADPDVRRLAAEALGENATPEDAGPIHEALGRLLTDQSLAVRRVAALAVARVGVDGAADALISAWKFDDAHDAFLTDGYIHAIEKLGKPGVQALLALAASGQKADLDRAVTAFVAFRTAPAFEALPEMLANPHLSAAGRADLIRSYTNYLFDPMPSFDPLVNFLLTHPNESAPVKIAGLDVLASTGTVSGPRAVGYVLALLDAAEPETRLAALQVVESTRLTEAVPKLAHILADPKRQAGERTAVLKALRSTGGAAAIQPLVELLNRTEPAILKAEALRALAAAAPDRARPIAEKLLDQPDPTLLAEAVGTLSNTKAGAIMIGERYVAKKLPRDLFQRVSDALQKFVSDPAVAKVYGEVMKGGLFLSFDPIRAEQIRKQVLTKGDPKRGKELFLNTALLACATCHRIEGVGGSVGPDLTRLWDTLSTEKILESIVEPSKEIKEGYQSYKAVTVNGQVFTGLKVSETPQAVVIREANGHDVRIGKEDLDELSVSKVSLMPDNVISQLSYDQFIDLLAFLKNRAAQESLRGSAVEFAVATGFKPALNEIDPLEKSPNPFAKTAAGAPIWQVRPVEPSGLLNLAPLLPPGRSAAYVLAYVHSVKAQKVTLALETEDAVRVSVGGKIVFENPVTLIPHPRKVAPKIAVDLPAGWTPILVKLVTTGKDHTFRLQIEGDNLRTTTRPDEK</sequence>
<organism evidence="8 9">
    <name type="scientific">Fimbriiglobus ruber</name>
    <dbReference type="NCBI Taxonomy" id="1908690"/>
    <lineage>
        <taxon>Bacteria</taxon>
        <taxon>Pseudomonadati</taxon>
        <taxon>Planctomycetota</taxon>
        <taxon>Planctomycetia</taxon>
        <taxon>Gemmatales</taxon>
        <taxon>Gemmataceae</taxon>
        <taxon>Fimbriiglobus</taxon>
    </lineage>
</organism>
<accession>A0A225EB47</accession>